<keyword evidence="8 14" id="KW-0863">Zinc-finger</keyword>
<dbReference type="GO" id="GO:0061630">
    <property type="term" value="F:ubiquitin protein ligase activity"/>
    <property type="evidence" value="ECO:0007669"/>
    <property type="project" value="UniProtKB-EC"/>
</dbReference>
<organism evidence="16 17">
    <name type="scientific">Lupinus albus</name>
    <name type="common">White lupine</name>
    <name type="synonym">Lupinus termis</name>
    <dbReference type="NCBI Taxonomy" id="3870"/>
    <lineage>
        <taxon>Eukaryota</taxon>
        <taxon>Viridiplantae</taxon>
        <taxon>Streptophyta</taxon>
        <taxon>Embryophyta</taxon>
        <taxon>Tracheophyta</taxon>
        <taxon>Spermatophyta</taxon>
        <taxon>Magnoliopsida</taxon>
        <taxon>eudicotyledons</taxon>
        <taxon>Gunneridae</taxon>
        <taxon>Pentapetalae</taxon>
        <taxon>rosids</taxon>
        <taxon>fabids</taxon>
        <taxon>Fabales</taxon>
        <taxon>Fabaceae</taxon>
        <taxon>Papilionoideae</taxon>
        <taxon>50 kb inversion clade</taxon>
        <taxon>genistoids sensu lato</taxon>
        <taxon>core genistoids</taxon>
        <taxon>Genisteae</taxon>
        <taxon>Lupinus</taxon>
    </lineage>
</organism>
<evidence type="ECO:0000256" key="5">
    <source>
        <dbReference type="ARBA" id="ARBA00022679"/>
    </source>
</evidence>
<comment type="catalytic activity">
    <reaction evidence="1">
        <text>S-ubiquitinyl-[E2 ubiquitin-conjugating enzyme]-L-cysteine + [acceptor protein]-L-lysine = [E2 ubiquitin-conjugating enzyme]-L-cysteine + N(6)-ubiquitinyl-[acceptor protein]-L-lysine.</text>
        <dbReference type="EC" id="2.3.2.27"/>
    </reaction>
</comment>
<comment type="similarity">
    <text evidence="13">Belongs to the RING-type zinc finger family. ATL subfamily.</text>
</comment>
<dbReference type="FunFam" id="3.30.40.10:FF:000187">
    <property type="entry name" value="E3 ubiquitin-protein ligase ATL6"/>
    <property type="match status" value="1"/>
</dbReference>
<evidence type="ECO:0000256" key="3">
    <source>
        <dbReference type="ARBA" id="ARBA00004906"/>
    </source>
</evidence>
<dbReference type="OrthoDB" id="8062037at2759"/>
<evidence type="ECO:0000256" key="11">
    <source>
        <dbReference type="ARBA" id="ARBA00022989"/>
    </source>
</evidence>
<evidence type="ECO:0000256" key="9">
    <source>
        <dbReference type="ARBA" id="ARBA00022786"/>
    </source>
</evidence>
<evidence type="ECO:0000313" key="16">
    <source>
        <dbReference type="EMBL" id="KAE9610032.1"/>
    </source>
</evidence>
<name>A0A6A4Q8E2_LUPAL</name>
<keyword evidence="11" id="KW-1133">Transmembrane helix</keyword>
<evidence type="ECO:0000256" key="6">
    <source>
        <dbReference type="ARBA" id="ARBA00022692"/>
    </source>
</evidence>
<evidence type="ECO:0000259" key="15">
    <source>
        <dbReference type="PROSITE" id="PS50089"/>
    </source>
</evidence>
<evidence type="ECO:0000256" key="2">
    <source>
        <dbReference type="ARBA" id="ARBA00004167"/>
    </source>
</evidence>
<evidence type="ECO:0000256" key="7">
    <source>
        <dbReference type="ARBA" id="ARBA00022723"/>
    </source>
</evidence>
<evidence type="ECO:0000256" key="1">
    <source>
        <dbReference type="ARBA" id="ARBA00000900"/>
    </source>
</evidence>
<feature type="domain" description="RING-type" evidence="15">
    <location>
        <begin position="49"/>
        <end position="91"/>
    </location>
</feature>
<evidence type="ECO:0000256" key="8">
    <source>
        <dbReference type="ARBA" id="ARBA00022771"/>
    </source>
</evidence>
<keyword evidence="12" id="KW-0472">Membrane</keyword>
<dbReference type="GO" id="GO:0016020">
    <property type="term" value="C:membrane"/>
    <property type="evidence" value="ECO:0007669"/>
    <property type="project" value="UniProtKB-SubCell"/>
</dbReference>
<sequence>MIIMLFVHAYFRLYLQSSTLKAISRDLKASTIKSLPVFTFSKNSDPIKCVVCLSEFEDGETGRVLPKCKHSFHIECIDMWFESHSTCPLCRVHVEDSGDGETRDEVVVVTLCEPEPGSSSEELNQTDAVVHSSSFVSLMEETSFDSATTSFRSNISRKLSLKRGVESAVRSRARWR</sequence>
<keyword evidence="5" id="KW-0808">Transferase</keyword>
<dbReference type="InterPro" id="IPR001841">
    <property type="entry name" value="Znf_RING"/>
</dbReference>
<dbReference type="SUPFAM" id="SSF57850">
    <property type="entry name" value="RING/U-box"/>
    <property type="match status" value="1"/>
</dbReference>
<comment type="caution">
    <text evidence="16">The sequence shown here is derived from an EMBL/GenBank/DDBJ whole genome shotgun (WGS) entry which is preliminary data.</text>
</comment>
<evidence type="ECO:0000256" key="4">
    <source>
        <dbReference type="ARBA" id="ARBA00012483"/>
    </source>
</evidence>
<evidence type="ECO:0000256" key="13">
    <source>
        <dbReference type="ARBA" id="ARBA00024209"/>
    </source>
</evidence>
<dbReference type="EC" id="2.3.2.27" evidence="4"/>
<dbReference type="InterPro" id="IPR044600">
    <property type="entry name" value="ATL1/ATL16-like"/>
</dbReference>
<evidence type="ECO:0000313" key="17">
    <source>
        <dbReference type="Proteomes" id="UP000447434"/>
    </source>
</evidence>
<evidence type="ECO:0000256" key="10">
    <source>
        <dbReference type="ARBA" id="ARBA00022833"/>
    </source>
</evidence>
<dbReference type="GO" id="GO:0016567">
    <property type="term" value="P:protein ubiquitination"/>
    <property type="evidence" value="ECO:0007669"/>
    <property type="project" value="UniProtKB-UniPathway"/>
</dbReference>
<dbReference type="InterPro" id="IPR013083">
    <property type="entry name" value="Znf_RING/FYVE/PHD"/>
</dbReference>
<comment type="pathway">
    <text evidence="3">Protein modification; protein ubiquitination.</text>
</comment>
<gene>
    <name evidence="16" type="ORF">Lalb_Chr07g0182321</name>
</gene>
<dbReference type="AlphaFoldDB" id="A0A6A4Q8E2"/>
<dbReference type="SMART" id="SM00184">
    <property type="entry name" value="RING"/>
    <property type="match status" value="1"/>
</dbReference>
<keyword evidence="10" id="KW-0862">Zinc</keyword>
<proteinExistence type="inferred from homology"/>
<keyword evidence="17" id="KW-1185">Reference proteome</keyword>
<dbReference type="Proteomes" id="UP000447434">
    <property type="component" value="Chromosome 7"/>
</dbReference>
<comment type="subcellular location">
    <subcellularLocation>
        <location evidence="2">Membrane</location>
        <topology evidence="2">Single-pass membrane protein</topology>
    </subcellularLocation>
</comment>
<protein>
    <recommendedName>
        <fullName evidence="4">RING-type E3 ubiquitin transferase</fullName>
        <ecNumber evidence="4">2.3.2.27</ecNumber>
    </recommendedName>
</protein>
<dbReference type="Pfam" id="PF13639">
    <property type="entry name" value="zf-RING_2"/>
    <property type="match status" value="1"/>
</dbReference>
<evidence type="ECO:0000256" key="14">
    <source>
        <dbReference type="PROSITE-ProRule" id="PRU00175"/>
    </source>
</evidence>
<keyword evidence="9" id="KW-0833">Ubl conjugation pathway</keyword>
<dbReference type="CDD" id="cd16461">
    <property type="entry name" value="RING-H2_EL5-like"/>
    <property type="match status" value="1"/>
</dbReference>
<keyword evidence="6" id="KW-0812">Transmembrane</keyword>
<keyword evidence="7" id="KW-0479">Metal-binding</keyword>
<dbReference type="PANTHER" id="PTHR46913">
    <property type="entry name" value="RING-H2 FINGER PROTEIN ATL16"/>
    <property type="match status" value="1"/>
</dbReference>
<evidence type="ECO:0000256" key="12">
    <source>
        <dbReference type="ARBA" id="ARBA00023136"/>
    </source>
</evidence>
<dbReference type="PROSITE" id="PS50089">
    <property type="entry name" value="ZF_RING_2"/>
    <property type="match status" value="1"/>
</dbReference>
<dbReference type="PANTHER" id="PTHR46913:SF1">
    <property type="entry name" value="RING-H2 FINGER PROTEIN ATL16"/>
    <property type="match status" value="1"/>
</dbReference>
<dbReference type="UniPathway" id="UPA00143"/>
<accession>A0A6A4Q8E2</accession>
<dbReference type="GO" id="GO:0008270">
    <property type="term" value="F:zinc ion binding"/>
    <property type="evidence" value="ECO:0007669"/>
    <property type="project" value="UniProtKB-KW"/>
</dbReference>
<reference evidence="17" key="1">
    <citation type="journal article" date="2020" name="Nat. Commun.">
        <title>Genome sequence of the cluster root forming white lupin.</title>
        <authorList>
            <person name="Hufnagel B."/>
            <person name="Marques A."/>
            <person name="Soriano A."/>
            <person name="Marques L."/>
            <person name="Divol F."/>
            <person name="Doumas P."/>
            <person name="Sallet E."/>
            <person name="Mancinotti D."/>
            <person name="Carrere S."/>
            <person name="Marande W."/>
            <person name="Arribat S."/>
            <person name="Keller J."/>
            <person name="Huneau C."/>
            <person name="Blein T."/>
            <person name="Aime D."/>
            <person name="Laguerre M."/>
            <person name="Taylor J."/>
            <person name="Schubert V."/>
            <person name="Nelson M."/>
            <person name="Geu-Flores F."/>
            <person name="Crespi M."/>
            <person name="Gallardo-Guerrero K."/>
            <person name="Delaux P.-M."/>
            <person name="Salse J."/>
            <person name="Berges H."/>
            <person name="Guyot R."/>
            <person name="Gouzy J."/>
            <person name="Peret B."/>
        </authorList>
    </citation>
    <scope>NUCLEOTIDE SEQUENCE [LARGE SCALE GENOMIC DNA]</scope>
    <source>
        <strain evidence="17">cv. Amiga</strain>
    </source>
</reference>
<dbReference type="Gene3D" id="3.30.40.10">
    <property type="entry name" value="Zinc/RING finger domain, C3HC4 (zinc finger)"/>
    <property type="match status" value="1"/>
</dbReference>
<dbReference type="EMBL" id="WOCE01000007">
    <property type="protein sequence ID" value="KAE9610032.1"/>
    <property type="molecule type" value="Genomic_DNA"/>
</dbReference>